<sequence>MLTAKDRMIIEIMAKFTDELRPIIDEKGVSYPDAERLFDLDRESTVEKLEELVKEGVMTKNQIDSLITCPNCGSHLMLAKLSCPNCGSRIITKGRALRHSCGYIGLEYDFSEGKCPVCDKQGGYQDLGVQYRCESCGNVFRDPRISFLCLNCGKESEDISTVIKPLFSYKLKKSKSKLDKLENMLKKSYNVNMPGSIRGLSGVVHQFNCVLRDKNGRLTVVDIAARDLYVGEEEAFRFALKVMDTAPNRAVFIAIPRISADARDLLRQNRVEVVEAEDLDKAIDLVVDLLMGS</sequence>
<dbReference type="Gene3D" id="2.20.28.30">
    <property type="entry name" value="RNA polymerase ii, chain L"/>
    <property type="match status" value="1"/>
</dbReference>
<keyword evidence="3" id="KW-1185">Reference proteome</keyword>
<dbReference type="AlphaFoldDB" id="A0A429GNV2"/>
<evidence type="ECO:0000259" key="1">
    <source>
        <dbReference type="Pfam" id="PF18551"/>
    </source>
</evidence>
<proteinExistence type="predicted"/>
<reference evidence="2 3" key="1">
    <citation type="submission" date="2018-10" db="EMBL/GenBank/DDBJ databases">
        <title>Co-occurring genomic capacity for anaerobic methane metabolism and dissimilatory sulfite reduction discovered in the Korarchaeota.</title>
        <authorList>
            <person name="Mckay L.J."/>
            <person name="Dlakic M."/>
            <person name="Fields M.W."/>
            <person name="Delmont T.O."/>
            <person name="Eren A.M."/>
            <person name="Jay Z.J."/>
            <person name="Klingelsmith K.B."/>
            <person name="Rusch D.B."/>
            <person name="Inskeep W.P."/>
        </authorList>
    </citation>
    <scope>NUCLEOTIDE SEQUENCE [LARGE SCALE GENOMIC DNA]</scope>
    <source>
        <strain evidence="2 3">MDKW</strain>
    </source>
</reference>
<evidence type="ECO:0000313" key="3">
    <source>
        <dbReference type="Proteomes" id="UP000277582"/>
    </source>
</evidence>
<dbReference type="EMBL" id="RCOS01000073">
    <property type="protein sequence ID" value="RSN75534.1"/>
    <property type="molecule type" value="Genomic_DNA"/>
</dbReference>
<dbReference type="Proteomes" id="UP000277582">
    <property type="component" value="Unassembled WGS sequence"/>
</dbReference>
<organism evidence="2 3">
    <name type="scientific">Candidatus Methanodesulfokora washburnensis</name>
    <dbReference type="NCBI Taxonomy" id="2478471"/>
    <lineage>
        <taxon>Archaea</taxon>
        <taxon>Thermoproteota</taxon>
        <taxon>Candidatus Korarchaeia</taxon>
        <taxon>Candidatus Korarchaeia incertae sedis</taxon>
        <taxon>Candidatus Methanodesulfokora</taxon>
    </lineage>
</organism>
<dbReference type="InterPro" id="IPR040572">
    <property type="entry name" value="TackOD1"/>
</dbReference>
<evidence type="ECO:0000313" key="2">
    <source>
        <dbReference type="EMBL" id="RSN75534.1"/>
    </source>
</evidence>
<gene>
    <name evidence="2" type="ORF">D6D85_06030</name>
</gene>
<comment type="caution">
    <text evidence="2">The sequence shown here is derived from an EMBL/GenBank/DDBJ whole genome shotgun (WGS) entry which is preliminary data.</text>
</comment>
<accession>A0A429GNV2</accession>
<dbReference type="RefSeq" id="WP_125671124.1">
    <property type="nucleotide sequence ID" value="NZ_RCOS01000073.1"/>
</dbReference>
<dbReference type="Pfam" id="PF18551">
    <property type="entry name" value="TackOD1"/>
    <property type="match status" value="1"/>
</dbReference>
<dbReference type="OrthoDB" id="371870at2157"/>
<feature type="domain" description="Thaumarchaeal output" evidence="1">
    <location>
        <begin position="25"/>
        <end position="171"/>
    </location>
</feature>
<name>A0A429GNV2_9CREN</name>
<protein>
    <recommendedName>
        <fullName evidence="1">Thaumarchaeal output domain-containing protein</fullName>
    </recommendedName>
</protein>